<feature type="transmembrane region" description="Helical" evidence="1">
    <location>
        <begin position="12"/>
        <end position="34"/>
    </location>
</feature>
<dbReference type="Proteomes" id="UP001345219">
    <property type="component" value="Chromosome 3"/>
</dbReference>
<protein>
    <submittedName>
        <fullName evidence="2">Uncharacterized protein</fullName>
    </submittedName>
</protein>
<keyword evidence="3" id="KW-1185">Reference proteome</keyword>
<name>A0AAN7QI93_9MYRT</name>
<sequence>MTTTRVEVLEAIVLAMECTGTVAMVIIMLGLPIISDLRAMASIVIITWTTMSETFYSGGSSCTVPTITTVTVTGRGTASEEPMGIIHTCITIVAAIIAHHVRDLQKSAGGSTRTNN</sequence>
<accession>A0AAN7QI93</accession>
<reference evidence="2 3" key="1">
    <citation type="journal article" date="2023" name="Hortic Res">
        <title>Pangenome of water caltrop reveals structural variations and asymmetric subgenome divergence after allopolyploidization.</title>
        <authorList>
            <person name="Zhang X."/>
            <person name="Chen Y."/>
            <person name="Wang L."/>
            <person name="Yuan Y."/>
            <person name="Fang M."/>
            <person name="Shi L."/>
            <person name="Lu R."/>
            <person name="Comes H.P."/>
            <person name="Ma Y."/>
            <person name="Chen Y."/>
            <person name="Huang G."/>
            <person name="Zhou Y."/>
            <person name="Zheng Z."/>
            <person name="Qiu Y."/>
        </authorList>
    </citation>
    <scope>NUCLEOTIDE SEQUENCE [LARGE SCALE GENOMIC DNA]</scope>
    <source>
        <tissue evidence="2">Roots</tissue>
    </source>
</reference>
<keyword evidence="1" id="KW-1133">Transmembrane helix</keyword>
<organism evidence="2 3">
    <name type="scientific">Trapa incisa</name>
    <dbReference type="NCBI Taxonomy" id="236973"/>
    <lineage>
        <taxon>Eukaryota</taxon>
        <taxon>Viridiplantae</taxon>
        <taxon>Streptophyta</taxon>
        <taxon>Embryophyta</taxon>
        <taxon>Tracheophyta</taxon>
        <taxon>Spermatophyta</taxon>
        <taxon>Magnoliopsida</taxon>
        <taxon>eudicotyledons</taxon>
        <taxon>Gunneridae</taxon>
        <taxon>Pentapetalae</taxon>
        <taxon>rosids</taxon>
        <taxon>malvids</taxon>
        <taxon>Myrtales</taxon>
        <taxon>Lythraceae</taxon>
        <taxon>Trapa</taxon>
    </lineage>
</organism>
<dbReference type="AlphaFoldDB" id="A0AAN7QI93"/>
<dbReference type="EMBL" id="JAXIOK010000006">
    <property type="protein sequence ID" value="KAK4768529.1"/>
    <property type="molecule type" value="Genomic_DNA"/>
</dbReference>
<evidence type="ECO:0000256" key="1">
    <source>
        <dbReference type="SAM" id="Phobius"/>
    </source>
</evidence>
<evidence type="ECO:0000313" key="2">
    <source>
        <dbReference type="EMBL" id="KAK4768529.1"/>
    </source>
</evidence>
<evidence type="ECO:0000313" key="3">
    <source>
        <dbReference type="Proteomes" id="UP001345219"/>
    </source>
</evidence>
<keyword evidence="1" id="KW-0472">Membrane</keyword>
<gene>
    <name evidence="2" type="ORF">SAY87_003670</name>
</gene>
<comment type="caution">
    <text evidence="2">The sequence shown here is derived from an EMBL/GenBank/DDBJ whole genome shotgun (WGS) entry which is preliminary data.</text>
</comment>
<proteinExistence type="predicted"/>
<keyword evidence="1" id="KW-0812">Transmembrane</keyword>